<reference evidence="1" key="2">
    <citation type="submission" date="2021-12" db="EMBL/GenBank/DDBJ databases">
        <title>Resequencing data analysis of finger millet.</title>
        <authorList>
            <person name="Hatakeyama M."/>
            <person name="Aluri S."/>
            <person name="Balachadran M.T."/>
            <person name="Sivarajan S.R."/>
            <person name="Poveda L."/>
            <person name="Shimizu-Inatsugi R."/>
            <person name="Schlapbach R."/>
            <person name="Sreeman S.M."/>
            <person name="Shimizu K.K."/>
        </authorList>
    </citation>
    <scope>NUCLEOTIDE SEQUENCE</scope>
</reference>
<dbReference type="AlphaFoldDB" id="A0AAV5DRM3"/>
<sequence length="113" mass="11789">MARLPRHVLTALAVDSLSVASGRGVLMVSGTAAVMPTAKLGVRRRRAQGVPEDVAIGWDGIGLRCGGVLKEPDEAVVPDGAAGEEDDAAKRIEVQSVFRMVTSDSVLMMSSTL</sequence>
<reference evidence="1" key="1">
    <citation type="journal article" date="2018" name="DNA Res.">
        <title>Multiple hybrid de novo genome assembly of finger millet, an orphan allotetraploid crop.</title>
        <authorList>
            <person name="Hatakeyama M."/>
            <person name="Aluri S."/>
            <person name="Balachadran M.T."/>
            <person name="Sivarajan S.R."/>
            <person name="Patrignani A."/>
            <person name="Gruter S."/>
            <person name="Poveda L."/>
            <person name="Shimizu-Inatsugi R."/>
            <person name="Baeten J."/>
            <person name="Francoijs K.J."/>
            <person name="Nataraja K.N."/>
            <person name="Reddy Y.A.N."/>
            <person name="Phadnis S."/>
            <person name="Ravikumar R.L."/>
            <person name="Schlapbach R."/>
            <person name="Sreeman S.M."/>
            <person name="Shimizu K.K."/>
        </authorList>
    </citation>
    <scope>NUCLEOTIDE SEQUENCE</scope>
</reference>
<accession>A0AAV5DRM3</accession>
<evidence type="ECO:0000313" key="1">
    <source>
        <dbReference type="EMBL" id="GJN13173.1"/>
    </source>
</evidence>
<proteinExistence type="predicted"/>
<gene>
    <name evidence="1" type="primary">ga31517</name>
    <name evidence="1" type="ORF">PR202_ga31517</name>
</gene>
<evidence type="ECO:0000313" key="2">
    <source>
        <dbReference type="Proteomes" id="UP001054889"/>
    </source>
</evidence>
<dbReference type="EMBL" id="BQKI01000038">
    <property type="protein sequence ID" value="GJN13173.1"/>
    <property type="molecule type" value="Genomic_DNA"/>
</dbReference>
<name>A0AAV5DRM3_ELECO</name>
<protein>
    <submittedName>
        <fullName evidence="1">Uncharacterized protein</fullName>
    </submittedName>
</protein>
<dbReference type="Proteomes" id="UP001054889">
    <property type="component" value="Unassembled WGS sequence"/>
</dbReference>
<keyword evidence="2" id="KW-1185">Reference proteome</keyword>
<comment type="caution">
    <text evidence="1">The sequence shown here is derived from an EMBL/GenBank/DDBJ whole genome shotgun (WGS) entry which is preliminary data.</text>
</comment>
<organism evidence="1 2">
    <name type="scientific">Eleusine coracana subsp. coracana</name>
    <dbReference type="NCBI Taxonomy" id="191504"/>
    <lineage>
        <taxon>Eukaryota</taxon>
        <taxon>Viridiplantae</taxon>
        <taxon>Streptophyta</taxon>
        <taxon>Embryophyta</taxon>
        <taxon>Tracheophyta</taxon>
        <taxon>Spermatophyta</taxon>
        <taxon>Magnoliopsida</taxon>
        <taxon>Liliopsida</taxon>
        <taxon>Poales</taxon>
        <taxon>Poaceae</taxon>
        <taxon>PACMAD clade</taxon>
        <taxon>Chloridoideae</taxon>
        <taxon>Cynodonteae</taxon>
        <taxon>Eleusininae</taxon>
        <taxon>Eleusine</taxon>
    </lineage>
</organism>